<feature type="region of interest" description="Disordered" evidence="5">
    <location>
        <begin position="680"/>
        <end position="709"/>
    </location>
</feature>
<dbReference type="RefSeq" id="XP_020121207.1">
    <property type="nucleotide sequence ID" value="XM_020266131.1"/>
</dbReference>
<evidence type="ECO:0000256" key="5">
    <source>
        <dbReference type="SAM" id="MobiDB-lite"/>
    </source>
</evidence>
<dbReference type="InterPro" id="IPR007246">
    <property type="entry name" value="Gaa1"/>
</dbReference>
<feature type="transmembrane region" description="Helical" evidence="6">
    <location>
        <begin position="287"/>
        <end position="308"/>
    </location>
</feature>
<feature type="transmembrane region" description="Helical" evidence="6">
    <location>
        <begin position="23"/>
        <end position="44"/>
    </location>
</feature>
<evidence type="ECO:0000259" key="7">
    <source>
        <dbReference type="Pfam" id="PF01694"/>
    </source>
</evidence>
<dbReference type="Pfam" id="PF01694">
    <property type="entry name" value="Rhomboid"/>
    <property type="match status" value="1"/>
</dbReference>
<feature type="compositionally biased region" description="Polar residues" evidence="5">
    <location>
        <begin position="694"/>
        <end position="704"/>
    </location>
</feature>
<evidence type="ECO:0000256" key="3">
    <source>
        <dbReference type="ARBA" id="ARBA00022989"/>
    </source>
</evidence>
<gene>
    <name evidence="8" type="ORF">UA08_03792</name>
</gene>
<dbReference type="InterPro" id="IPR035952">
    <property type="entry name" value="Rhomboid-like_sf"/>
</dbReference>
<keyword evidence="3 6" id="KW-1133">Transmembrane helix</keyword>
<dbReference type="SUPFAM" id="SSF144091">
    <property type="entry name" value="Rhomboid-like"/>
    <property type="match status" value="1"/>
</dbReference>
<accession>A0A225B1H9</accession>
<dbReference type="EMBL" id="LFMY01000004">
    <property type="protein sequence ID" value="OKL61086.1"/>
    <property type="molecule type" value="Genomic_DNA"/>
</dbReference>
<dbReference type="GeneID" id="31003547"/>
<feature type="transmembrane region" description="Helical" evidence="6">
    <location>
        <begin position="170"/>
        <end position="191"/>
    </location>
</feature>
<dbReference type="InterPro" id="IPR022764">
    <property type="entry name" value="Peptidase_S54_rhomboid_dom"/>
</dbReference>
<keyword evidence="9" id="KW-1185">Reference proteome</keyword>
<dbReference type="AlphaFoldDB" id="A0A225B1H9"/>
<keyword evidence="2 6" id="KW-0812">Transmembrane</keyword>
<protein>
    <recommendedName>
        <fullName evidence="7">Peptidase S54 rhomboid domain-containing protein</fullName>
    </recommendedName>
</protein>
<dbReference type="Proteomes" id="UP000214365">
    <property type="component" value="Unassembled WGS sequence"/>
</dbReference>
<dbReference type="Pfam" id="PF04114">
    <property type="entry name" value="Gaa1"/>
    <property type="match status" value="1"/>
</dbReference>
<proteinExistence type="predicted"/>
<dbReference type="GO" id="GO:0016255">
    <property type="term" value="P:attachment of GPI anchor to protein"/>
    <property type="evidence" value="ECO:0007669"/>
    <property type="project" value="TreeGrafter"/>
</dbReference>
<evidence type="ECO:0000313" key="9">
    <source>
        <dbReference type="Proteomes" id="UP000214365"/>
    </source>
</evidence>
<reference evidence="8 9" key="1">
    <citation type="submission" date="2015-06" db="EMBL/GenBank/DDBJ databases">
        <title>Talaromyces atroroseus IBT 11181 draft genome.</title>
        <authorList>
            <person name="Rasmussen K.B."/>
            <person name="Rasmussen S."/>
            <person name="Petersen B."/>
            <person name="Sicheritz-Ponten T."/>
            <person name="Mortensen U.H."/>
            <person name="Thrane U."/>
        </authorList>
    </citation>
    <scope>NUCLEOTIDE SEQUENCE [LARGE SCALE GENOMIC DNA]</scope>
    <source>
        <strain evidence="8 9">IBT 11181</strain>
    </source>
</reference>
<dbReference type="STRING" id="1441469.A0A225B1H9"/>
<name>A0A225B1H9_TALAT</name>
<evidence type="ECO:0000256" key="6">
    <source>
        <dbReference type="SAM" id="Phobius"/>
    </source>
</evidence>
<dbReference type="PANTHER" id="PTHR13304">
    <property type="entry name" value="GLYCOSYLPHOSPHATIDYLINOSITOL ANCHOR ATTACHMENT 1 PROTEIN"/>
    <property type="match status" value="1"/>
</dbReference>
<feature type="domain" description="Peptidase S54 rhomboid" evidence="7">
    <location>
        <begin position="69"/>
        <end position="187"/>
    </location>
</feature>
<keyword evidence="4 6" id="KW-0472">Membrane</keyword>
<evidence type="ECO:0000256" key="4">
    <source>
        <dbReference type="ARBA" id="ARBA00023136"/>
    </source>
</evidence>
<evidence type="ECO:0000256" key="1">
    <source>
        <dbReference type="ARBA" id="ARBA00004141"/>
    </source>
</evidence>
<evidence type="ECO:0000313" key="8">
    <source>
        <dbReference type="EMBL" id="OKL61086.1"/>
    </source>
</evidence>
<feature type="transmembrane region" description="Helical" evidence="6">
    <location>
        <begin position="147"/>
        <end position="164"/>
    </location>
</feature>
<dbReference type="GO" id="GO:0004252">
    <property type="term" value="F:serine-type endopeptidase activity"/>
    <property type="evidence" value="ECO:0007669"/>
    <property type="project" value="InterPro"/>
</dbReference>
<feature type="transmembrane region" description="Helical" evidence="6">
    <location>
        <begin position="83"/>
        <end position="103"/>
    </location>
</feature>
<organism evidence="8 9">
    <name type="scientific">Talaromyces atroroseus</name>
    <dbReference type="NCBI Taxonomy" id="1441469"/>
    <lineage>
        <taxon>Eukaryota</taxon>
        <taxon>Fungi</taxon>
        <taxon>Dikarya</taxon>
        <taxon>Ascomycota</taxon>
        <taxon>Pezizomycotina</taxon>
        <taxon>Eurotiomycetes</taxon>
        <taxon>Eurotiomycetidae</taxon>
        <taxon>Eurotiales</taxon>
        <taxon>Trichocomaceae</taxon>
        <taxon>Talaromyces</taxon>
        <taxon>Talaromyces sect. Trachyspermi</taxon>
    </lineage>
</organism>
<comment type="caution">
    <text evidence="8">The sequence shown here is derived from an EMBL/GenBank/DDBJ whole genome shotgun (WGS) entry which is preliminary data.</text>
</comment>
<sequence>MSSSSQPSALPALSLNITPLRSYLLRLPLFTRAVLLFIVAFWLLELQTVWDVINWGALIPDETNITTSLTPLLERFEAEHGTLTALLLFVGPLSTFPGALYILVEKYILSRNTAVVGASVWAFLLLASESIRTFRANPYFQIGTLRIPTWTSPLFVSFVVAVLLSNTSFLGHICGILFGYLLGLGYLKIFVPPEKILRWIEGKLNLLGRLPHYVSVDQKTHGRSPLRGYLDCHQLQQQQQQQQQLSESANPWPLGTTYPKVYMPMGLLSSGLLRKQRNDPSTLLRHLPPYISLLCILVGVASLLILPLEDYSRETYISENALLPGQVHTYFAGSEQNIFRGYKRELEGVIAQGNNNNNNNIVGDGKNISESWRPDNSVSDKVQEIFRAAGLKVATQNYEYRSAGDVHKGQNVYSIIHAPRGDATEAIVLVAAWKTIDDELNLNGVTLALTLARYFKRWSLWSKDIIFVITPDSKAGTQAWIDAYHDMHSASAQPLPLKSGALQGALVIEYPFDHRFESLHIVYDGVNGQLPNLDLFNTAVSIAGGQMGIGTSLQEMWNHDDSYEKRLETMLRGMAKQGLGFAAGAHSSFIPYHIDAITLQTKGTGWQDEMALGRTVEGLFRSLNNLLEHLHQSFFFYLLMHNKRFVSIGTYLPSAMLVAANFTIMAVALWLRTGYDDPSTVSTRTEQHEKTAKSPLSKNTNVSITPDPKTRVNGISERKLNYTFIHSEQCLFSVFPPTNLRNTPPHDPTTIPDQLNSLQTVRTSDTDFPFDQVLLSATSRSIPQCARNTQLLSLLPNRFTLRASEFCRKSSSCCAQQNRKTKTWNGQQQHQRKEETTIPRTILSRFINPS</sequence>
<dbReference type="Gene3D" id="1.20.1540.10">
    <property type="entry name" value="Rhomboid-like"/>
    <property type="match status" value="1"/>
</dbReference>
<comment type="subcellular location">
    <subcellularLocation>
        <location evidence="1">Membrane</location>
        <topology evidence="1">Multi-pass membrane protein</topology>
    </subcellularLocation>
</comment>
<dbReference type="FunFam" id="3.40.630.10:FF:000121">
    <property type="entry name" value="GPI transamidase component (GAA1), putative"/>
    <property type="match status" value="1"/>
</dbReference>
<evidence type="ECO:0000256" key="2">
    <source>
        <dbReference type="ARBA" id="ARBA00022692"/>
    </source>
</evidence>
<dbReference type="PANTHER" id="PTHR13304:SF0">
    <property type="entry name" value="GLYCOSYLPHOSPHATIDYLINOSITOL ANCHOR ATTACHMENT 1 PROTEIN"/>
    <property type="match status" value="1"/>
</dbReference>
<dbReference type="GO" id="GO:0042765">
    <property type="term" value="C:GPI-anchor transamidase complex"/>
    <property type="evidence" value="ECO:0007669"/>
    <property type="project" value="InterPro"/>
</dbReference>
<dbReference type="OrthoDB" id="445301at2759"/>